<evidence type="ECO:0000313" key="11">
    <source>
        <dbReference type="Proteomes" id="UP000294664"/>
    </source>
</evidence>
<dbReference type="InterPro" id="IPR052347">
    <property type="entry name" value="Isochorismatase_Nicotinamidase"/>
</dbReference>
<evidence type="ECO:0000256" key="8">
    <source>
        <dbReference type="ARBA" id="ARBA00072277"/>
    </source>
</evidence>
<dbReference type="PANTHER" id="PTHR11080:SF2">
    <property type="entry name" value="LD05707P"/>
    <property type="match status" value="1"/>
</dbReference>
<dbReference type="EC" id="3.5.1.19" evidence="6"/>
<dbReference type="InterPro" id="IPR000868">
    <property type="entry name" value="Isochorismatase-like_dom"/>
</dbReference>
<accession>A0A4R3LZT8</accession>
<gene>
    <name evidence="10" type="ORF">EDC64_107124</name>
</gene>
<comment type="caution">
    <text evidence="10">The sequence shown here is derived from an EMBL/GenBank/DDBJ whole genome shotgun (WGS) entry which is preliminary data.</text>
</comment>
<sequence>MPFPGAPLLNAGEDPRSVLVAVDLQGDFLPGGSLGVPDGDAILPLANRVAAHFRNLVLTQDWHPPRHVSFASSHPGRHPLERIALPYGPQILWPDHCVQGTLGARLSDALDMPHAQMIVRKGVHPTIDSYSTFYEADRTTPTGLVGYLRERSIERVYLLGLATDFCVAWSAVDAVRAGFRTFVIADACRAIDVDGSLARAHTDMAEAGVRIIGSADLGL</sequence>
<keyword evidence="3" id="KW-0479">Metal-binding</keyword>
<keyword evidence="11" id="KW-1185">Reference proteome</keyword>
<dbReference type="InterPro" id="IPR036380">
    <property type="entry name" value="Isochorismatase-like_sf"/>
</dbReference>
<keyword evidence="4" id="KW-0378">Hydrolase</keyword>
<dbReference type="Gene3D" id="3.40.50.850">
    <property type="entry name" value="Isochorismatase-like"/>
    <property type="match status" value="1"/>
</dbReference>
<evidence type="ECO:0000256" key="4">
    <source>
        <dbReference type="ARBA" id="ARBA00022801"/>
    </source>
</evidence>
<comment type="pathway">
    <text evidence="5">Cofactor biosynthesis; nicotinate biosynthesis; nicotinate from nicotinamide: step 1/1.</text>
</comment>
<dbReference type="OrthoDB" id="9791276at2"/>
<dbReference type="GO" id="GO:0046872">
    <property type="term" value="F:metal ion binding"/>
    <property type="evidence" value="ECO:0007669"/>
    <property type="project" value="UniProtKB-KW"/>
</dbReference>
<keyword evidence="2" id="KW-0662">Pyridine nucleotide biosynthesis</keyword>
<proteinExistence type="inferred from homology"/>
<dbReference type="AlphaFoldDB" id="A0A4R3LZT8"/>
<comment type="similarity">
    <text evidence="1">Belongs to the isochorismatase family.</text>
</comment>
<evidence type="ECO:0000256" key="5">
    <source>
        <dbReference type="ARBA" id="ARBA00037900"/>
    </source>
</evidence>
<feature type="domain" description="Isochorismatase-like" evidence="9">
    <location>
        <begin position="17"/>
        <end position="215"/>
    </location>
</feature>
<evidence type="ECO:0000256" key="2">
    <source>
        <dbReference type="ARBA" id="ARBA00022642"/>
    </source>
</evidence>
<evidence type="ECO:0000256" key="3">
    <source>
        <dbReference type="ARBA" id="ARBA00022723"/>
    </source>
</evidence>
<evidence type="ECO:0000313" key="10">
    <source>
        <dbReference type="EMBL" id="TCT04307.1"/>
    </source>
</evidence>
<dbReference type="CDD" id="cd01011">
    <property type="entry name" value="nicotinamidase"/>
    <property type="match status" value="1"/>
</dbReference>
<name>A0A4R3LZT8_9HYPH</name>
<evidence type="ECO:0000256" key="1">
    <source>
        <dbReference type="ARBA" id="ARBA00006336"/>
    </source>
</evidence>
<dbReference type="GO" id="GO:0019363">
    <property type="term" value="P:pyridine nucleotide biosynthetic process"/>
    <property type="evidence" value="ECO:0007669"/>
    <property type="project" value="UniProtKB-KW"/>
</dbReference>
<dbReference type="Proteomes" id="UP000294664">
    <property type="component" value="Unassembled WGS sequence"/>
</dbReference>
<dbReference type="FunFam" id="3.40.50.850:FF:000006">
    <property type="entry name" value="Bifunctional pyrazinamidase/nicotinamidase"/>
    <property type="match status" value="1"/>
</dbReference>
<evidence type="ECO:0000256" key="7">
    <source>
        <dbReference type="ARBA" id="ARBA00043224"/>
    </source>
</evidence>
<dbReference type="Pfam" id="PF00857">
    <property type="entry name" value="Isochorismatase"/>
    <property type="match status" value="1"/>
</dbReference>
<dbReference type="GO" id="GO:0008936">
    <property type="term" value="F:nicotinamidase activity"/>
    <property type="evidence" value="ECO:0007669"/>
    <property type="project" value="UniProtKB-EC"/>
</dbReference>
<dbReference type="EMBL" id="SMAI01000007">
    <property type="protein sequence ID" value="TCT04307.1"/>
    <property type="molecule type" value="Genomic_DNA"/>
</dbReference>
<dbReference type="PANTHER" id="PTHR11080">
    <property type="entry name" value="PYRAZINAMIDASE/NICOTINAMIDASE"/>
    <property type="match status" value="1"/>
</dbReference>
<reference evidence="10 11" key="1">
    <citation type="submission" date="2019-03" db="EMBL/GenBank/DDBJ databases">
        <title>Genomic Encyclopedia of Type Strains, Phase IV (KMG-IV): sequencing the most valuable type-strain genomes for metagenomic binning, comparative biology and taxonomic classification.</title>
        <authorList>
            <person name="Goeker M."/>
        </authorList>
    </citation>
    <scope>NUCLEOTIDE SEQUENCE [LARGE SCALE GENOMIC DNA]</scope>
    <source>
        <strain evidence="10 11">DSM 9035</strain>
    </source>
</reference>
<dbReference type="NCBIfam" id="NF008623">
    <property type="entry name" value="PRK11609.1"/>
    <property type="match status" value="1"/>
</dbReference>
<evidence type="ECO:0000259" key="9">
    <source>
        <dbReference type="Pfam" id="PF00857"/>
    </source>
</evidence>
<dbReference type="SUPFAM" id="SSF52499">
    <property type="entry name" value="Isochorismatase-like hydrolases"/>
    <property type="match status" value="1"/>
</dbReference>
<dbReference type="RefSeq" id="WP_132031845.1">
    <property type="nucleotide sequence ID" value="NZ_SMAI01000007.1"/>
</dbReference>
<organism evidence="10 11">
    <name type="scientific">Aquabacter spiritensis</name>
    <dbReference type="NCBI Taxonomy" id="933073"/>
    <lineage>
        <taxon>Bacteria</taxon>
        <taxon>Pseudomonadati</taxon>
        <taxon>Pseudomonadota</taxon>
        <taxon>Alphaproteobacteria</taxon>
        <taxon>Hyphomicrobiales</taxon>
        <taxon>Xanthobacteraceae</taxon>
        <taxon>Aquabacter</taxon>
    </lineage>
</organism>
<evidence type="ECO:0000256" key="6">
    <source>
        <dbReference type="ARBA" id="ARBA00039017"/>
    </source>
</evidence>
<protein>
    <recommendedName>
        <fullName evidence="8">Nicotinamidase</fullName>
        <ecNumber evidence="6">3.5.1.19</ecNumber>
    </recommendedName>
    <alternativeName>
        <fullName evidence="7">Nicotinamide deamidase</fullName>
    </alternativeName>
</protein>